<evidence type="ECO:0008006" key="5">
    <source>
        <dbReference type="Google" id="ProtNLM"/>
    </source>
</evidence>
<evidence type="ECO:0000256" key="1">
    <source>
        <dbReference type="ARBA" id="ARBA00022980"/>
    </source>
</evidence>
<dbReference type="GO" id="GO:0005840">
    <property type="term" value="C:ribosome"/>
    <property type="evidence" value="ECO:0007669"/>
    <property type="project" value="UniProtKB-KW"/>
</dbReference>
<dbReference type="EMBL" id="RSCD01000009">
    <property type="protein sequence ID" value="RSH90834.1"/>
    <property type="molecule type" value="Genomic_DNA"/>
</dbReference>
<organism evidence="3 4">
    <name type="scientific">Saitozyma podzolica</name>
    <dbReference type="NCBI Taxonomy" id="1890683"/>
    <lineage>
        <taxon>Eukaryota</taxon>
        <taxon>Fungi</taxon>
        <taxon>Dikarya</taxon>
        <taxon>Basidiomycota</taxon>
        <taxon>Agaricomycotina</taxon>
        <taxon>Tremellomycetes</taxon>
        <taxon>Tremellales</taxon>
        <taxon>Trimorphomycetaceae</taxon>
        <taxon>Saitozyma</taxon>
    </lineage>
</organism>
<evidence type="ECO:0000256" key="2">
    <source>
        <dbReference type="ARBA" id="ARBA00023274"/>
    </source>
</evidence>
<keyword evidence="1" id="KW-0689">Ribosomal protein</keyword>
<name>A0A427YIC1_9TREE</name>
<accession>A0A427YIC1</accession>
<keyword evidence="4" id="KW-1185">Reference proteome</keyword>
<gene>
    <name evidence="3" type="ORF">EHS25_010009</name>
</gene>
<dbReference type="Proteomes" id="UP000279259">
    <property type="component" value="Unassembled WGS sequence"/>
</dbReference>
<dbReference type="SUPFAM" id="SSF54189">
    <property type="entry name" value="Ribosomal proteins S24e, L23 and L15e"/>
    <property type="match status" value="1"/>
</dbReference>
<sequence length="172" mass="19266">MDPAGPVTLRTSKFISNRLLNRKQFVLTVLHPTRPNVSRTELAEKLAALYKADKERVVVFGLKTKFGGGSSQGFGLVYDDEESQKKFEPRYRLVRNGLAPKVEKASRKLRKERKNRGKKMFSSWLNAITIGIAINPSPSPTHPCLLVPSSSFRPFRVLRGKAKSKAGDAKKK</sequence>
<comment type="caution">
    <text evidence="3">The sequence shown here is derived from an EMBL/GenBank/DDBJ whole genome shotgun (WGS) entry which is preliminary data.</text>
</comment>
<keyword evidence="2" id="KW-0687">Ribonucleoprotein</keyword>
<reference evidence="3 4" key="1">
    <citation type="submission" date="2018-11" db="EMBL/GenBank/DDBJ databases">
        <title>Genome sequence of Saitozyma podzolica DSM 27192.</title>
        <authorList>
            <person name="Aliyu H."/>
            <person name="Gorte O."/>
            <person name="Ochsenreither K."/>
        </authorList>
    </citation>
    <scope>NUCLEOTIDE SEQUENCE [LARGE SCALE GENOMIC DNA]</scope>
    <source>
        <strain evidence="3 4">DSM 27192</strain>
    </source>
</reference>
<dbReference type="AlphaFoldDB" id="A0A427YIC1"/>
<dbReference type="GO" id="GO:1990904">
    <property type="term" value="C:ribonucleoprotein complex"/>
    <property type="evidence" value="ECO:0007669"/>
    <property type="project" value="UniProtKB-KW"/>
</dbReference>
<evidence type="ECO:0000313" key="3">
    <source>
        <dbReference type="EMBL" id="RSH90834.1"/>
    </source>
</evidence>
<dbReference type="Gene3D" id="3.30.70.3370">
    <property type="match status" value="1"/>
</dbReference>
<dbReference type="InterPro" id="IPR001976">
    <property type="entry name" value="Ribosomal_eS24"/>
</dbReference>
<dbReference type="HAMAP" id="MF_00545">
    <property type="entry name" value="Ribosomal_eS24"/>
    <property type="match status" value="1"/>
</dbReference>
<dbReference type="STRING" id="1890683.A0A427YIC1"/>
<dbReference type="InterPro" id="IPR053709">
    <property type="entry name" value="eRP_eS24_sf"/>
</dbReference>
<dbReference type="PANTHER" id="PTHR10496">
    <property type="entry name" value="40S RIBOSOMAL PROTEIN S24"/>
    <property type="match status" value="1"/>
</dbReference>
<dbReference type="InterPro" id="IPR012678">
    <property type="entry name" value="Ribosomal_uL23/eL15/eS24_sf"/>
</dbReference>
<proteinExistence type="inferred from homology"/>
<dbReference type="GO" id="GO:0003735">
    <property type="term" value="F:structural constituent of ribosome"/>
    <property type="evidence" value="ECO:0007669"/>
    <property type="project" value="InterPro"/>
</dbReference>
<evidence type="ECO:0000313" key="4">
    <source>
        <dbReference type="Proteomes" id="UP000279259"/>
    </source>
</evidence>
<dbReference type="Pfam" id="PF01282">
    <property type="entry name" value="Ribosomal_S24e"/>
    <property type="match status" value="1"/>
</dbReference>
<dbReference type="GO" id="GO:0006412">
    <property type="term" value="P:translation"/>
    <property type="evidence" value="ECO:0007669"/>
    <property type="project" value="InterPro"/>
</dbReference>
<dbReference type="OrthoDB" id="5571754at2759"/>
<protein>
    <recommendedName>
        <fullName evidence="5">40S ribosomal protein S24</fullName>
    </recommendedName>
</protein>